<proteinExistence type="predicted"/>
<protein>
    <submittedName>
        <fullName evidence="1">Uncharacterized protein</fullName>
    </submittedName>
</protein>
<accession>A0ABT8RBQ3</accession>
<dbReference type="EMBL" id="JAUKPO010000020">
    <property type="protein sequence ID" value="MDO1449538.1"/>
    <property type="molecule type" value="Genomic_DNA"/>
</dbReference>
<reference evidence="1" key="1">
    <citation type="submission" date="2023-07" db="EMBL/GenBank/DDBJ databases">
        <title>The genome sequence of Rhodocytophaga aerolata KACC 12507.</title>
        <authorList>
            <person name="Zhang X."/>
        </authorList>
    </citation>
    <scope>NUCLEOTIDE SEQUENCE</scope>
    <source>
        <strain evidence="1">KACC 12507</strain>
    </source>
</reference>
<gene>
    <name evidence="1" type="ORF">Q0590_24895</name>
</gene>
<name>A0ABT8RBQ3_9BACT</name>
<dbReference type="Proteomes" id="UP001168528">
    <property type="component" value="Unassembled WGS sequence"/>
</dbReference>
<evidence type="ECO:0000313" key="1">
    <source>
        <dbReference type="EMBL" id="MDO1449538.1"/>
    </source>
</evidence>
<dbReference type="RefSeq" id="WP_302040342.1">
    <property type="nucleotide sequence ID" value="NZ_JAUKPO010000020.1"/>
</dbReference>
<keyword evidence="2" id="KW-1185">Reference proteome</keyword>
<evidence type="ECO:0000313" key="2">
    <source>
        <dbReference type="Proteomes" id="UP001168528"/>
    </source>
</evidence>
<comment type="caution">
    <text evidence="1">The sequence shown here is derived from an EMBL/GenBank/DDBJ whole genome shotgun (WGS) entry which is preliminary data.</text>
</comment>
<sequence>MPPLQALTLAEYNEACREFQTIANNSYLHADFKRALDCYNKRQTKKKDFIKSAELTVLRKLVMFYLYECYTQTKEYVSHEGYVHIAESFFQQDKKDVTVLSSLGRLQRTGFVRSFHIIPTTKAETDFEIQLNLSNKLFEQPTIAQLITNFQNR</sequence>
<organism evidence="1 2">
    <name type="scientific">Rhodocytophaga aerolata</name>
    <dbReference type="NCBI Taxonomy" id="455078"/>
    <lineage>
        <taxon>Bacteria</taxon>
        <taxon>Pseudomonadati</taxon>
        <taxon>Bacteroidota</taxon>
        <taxon>Cytophagia</taxon>
        <taxon>Cytophagales</taxon>
        <taxon>Rhodocytophagaceae</taxon>
        <taxon>Rhodocytophaga</taxon>
    </lineage>
</organism>